<dbReference type="GeneID" id="17319893"/>
<dbReference type="PhylomeDB" id="R7Q1R3"/>
<dbReference type="EMBL" id="HG001512">
    <property type="protein sequence ID" value="CDF32512.1"/>
    <property type="molecule type" value="Genomic_DNA"/>
</dbReference>
<dbReference type="RefSeq" id="XP_005712177.1">
    <property type="nucleotide sequence ID" value="XM_005712120.1"/>
</dbReference>
<protein>
    <submittedName>
        <fullName evidence="1">Uncharacterized protein</fullName>
    </submittedName>
</protein>
<sequence>MFEGGAVDTGAQMSVIGTCQARAYCDSLGIDLHLPPTQSTFVFGDLKKSLGKLKIVLPTPSGDAPIETHILPAKIPFLIGLNTLDKYGWNALTVQNELHSVNEGCKIPITRKLSHMYVTWENQYVTHYSRQQLQNMHLHFMHPSVSKLLNLLERAYQDQVTEDTKEILKDISDACHICQTYSSKPITSKSGSRMKLYSTKPYEWI</sequence>
<dbReference type="Gramene" id="CDF32512">
    <property type="protein sequence ID" value="CDF32512"/>
    <property type="gene ID" value="CHC_T00001480001"/>
</dbReference>
<gene>
    <name evidence="1" type="ORF">CHC_T00001480001</name>
</gene>
<proteinExistence type="predicted"/>
<dbReference type="KEGG" id="ccp:CHC_T00001480001"/>
<accession>R7Q1R3</accession>
<dbReference type="OrthoDB" id="3563642at2759"/>
<name>R7Q1R3_CHOCR</name>
<keyword evidence="2" id="KW-1185">Reference proteome</keyword>
<evidence type="ECO:0000313" key="2">
    <source>
        <dbReference type="Proteomes" id="UP000012073"/>
    </source>
</evidence>
<reference evidence="2" key="1">
    <citation type="journal article" date="2013" name="Proc. Natl. Acad. Sci. U.S.A.">
        <title>Genome structure and metabolic features in the red seaweed Chondrus crispus shed light on evolution of the Archaeplastida.</title>
        <authorList>
            <person name="Collen J."/>
            <person name="Porcel B."/>
            <person name="Carre W."/>
            <person name="Ball S.G."/>
            <person name="Chaparro C."/>
            <person name="Tonon T."/>
            <person name="Barbeyron T."/>
            <person name="Michel G."/>
            <person name="Noel B."/>
            <person name="Valentin K."/>
            <person name="Elias M."/>
            <person name="Artiguenave F."/>
            <person name="Arun A."/>
            <person name="Aury J.M."/>
            <person name="Barbosa-Neto J.F."/>
            <person name="Bothwell J.H."/>
            <person name="Bouget F.Y."/>
            <person name="Brillet L."/>
            <person name="Cabello-Hurtado F."/>
            <person name="Capella-Gutierrez S."/>
            <person name="Charrier B."/>
            <person name="Cladiere L."/>
            <person name="Cock J.M."/>
            <person name="Coelho S.M."/>
            <person name="Colleoni C."/>
            <person name="Czjzek M."/>
            <person name="Da Silva C."/>
            <person name="Delage L."/>
            <person name="Denoeud F."/>
            <person name="Deschamps P."/>
            <person name="Dittami S.M."/>
            <person name="Gabaldon T."/>
            <person name="Gachon C.M."/>
            <person name="Groisillier A."/>
            <person name="Herve C."/>
            <person name="Jabbari K."/>
            <person name="Katinka M."/>
            <person name="Kloareg B."/>
            <person name="Kowalczyk N."/>
            <person name="Labadie K."/>
            <person name="Leblanc C."/>
            <person name="Lopez P.J."/>
            <person name="McLachlan D.H."/>
            <person name="Meslet-Cladiere L."/>
            <person name="Moustafa A."/>
            <person name="Nehr Z."/>
            <person name="Nyvall Collen P."/>
            <person name="Panaud O."/>
            <person name="Partensky F."/>
            <person name="Poulain J."/>
            <person name="Rensing S.A."/>
            <person name="Rousvoal S."/>
            <person name="Samson G."/>
            <person name="Symeonidi A."/>
            <person name="Weissenbach J."/>
            <person name="Zambounis A."/>
            <person name="Wincker P."/>
            <person name="Boyen C."/>
        </authorList>
    </citation>
    <scope>NUCLEOTIDE SEQUENCE [LARGE SCALE GENOMIC DNA]</scope>
    <source>
        <strain evidence="2">cv. Stackhouse</strain>
    </source>
</reference>
<evidence type="ECO:0000313" key="1">
    <source>
        <dbReference type="EMBL" id="CDF32512.1"/>
    </source>
</evidence>
<dbReference type="Proteomes" id="UP000012073">
    <property type="component" value="Unassembled WGS sequence"/>
</dbReference>
<organism evidence="1 2">
    <name type="scientific">Chondrus crispus</name>
    <name type="common">Carrageen Irish moss</name>
    <name type="synonym">Polymorpha crispa</name>
    <dbReference type="NCBI Taxonomy" id="2769"/>
    <lineage>
        <taxon>Eukaryota</taxon>
        <taxon>Rhodophyta</taxon>
        <taxon>Florideophyceae</taxon>
        <taxon>Rhodymeniophycidae</taxon>
        <taxon>Gigartinales</taxon>
        <taxon>Gigartinaceae</taxon>
        <taxon>Chondrus</taxon>
    </lineage>
</organism>
<dbReference type="AlphaFoldDB" id="R7Q1R3"/>